<evidence type="ECO:0000256" key="1">
    <source>
        <dbReference type="ARBA" id="ARBA00010169"/>
    </source>
</evidence>
<dbReference type="GO" id="GO:0005507">
    <property type="term" value="F:copper ion binding"/>
    <property type="evidence" value="ECO:0007669"/>
    <property type="project" value="TreeGrafter"/>
</dbReference>
<dbReference type="Pfam" id="PF03091">
    <property type="entry name" value="CutA1"/>
    <property type="match status" value="1"/>
</dbReference>
<comment type="similarity">
    <text evidence="1">Belongs to the CutA family.</text>
</comment>
<dbReference type="InterPro" id="IPR011322">
    <property type="entry name" value="N-reg_PII-like_a/b"/>
</dbReference>
<dbReference type="PANTHER" id="PTHR23419">
    <property type="entry name" value="DIVALENT CATION TOLERANCE CUTA-RELATED"/>
    <property type="match status" value="1"/>
</dbReference>
<organism evidence="2 3">
    <name type="scientific">Candidatus Jorgensenbacteria bacterium GW2011_GWB1_50_10</name>
    <dbReference type="NCBI Taxonomy" id="1618665"/>
    <lineage>
        <taxon>Bacteria</taxon>
        <taxon>Candidatus Joergenseniibacteriota</taxon>
    </lineage>
</organism>
<proteinExistence type="inferred from homology"/>
<dbReference type="PANTHER" id="PTHR23419:SF8">
    <property type="entry name" value="FI09726P"/>
    <property type="match status" value="1"/>
</dbReference>
<dbReference type="Gene3D" id="3.30.70.120">
    <property type="match status" value="1"/>
</dbReference>
<dbReference type="EMBL" id="LCQK01000003">
    <property type="protein sequence ID" value="KKW14889.1"/>
    <property type="molecule type" value="Genomic_DNA"/>
</dbReference>
<gene>
    <name evidence="2" type="ORF">UY55_C0003G0106</name>
</gene>
<dbReference type="STRING" id="1618665.UY55_C0003G0106"/>
<evidence type="ECO:0000313" key="2">
    <source>
        <dbReference type="EMBL" id="KKW14889.1"/>
    </source>
</evidence>
<reference evidence="2 3" key="1">
    <citation type="journal article" date="2015" name="Nature">
        <title>rRNA introns, odd ribosomes, and small enigmatic genomes across a large radiation of phyla.</title>
        <authorList>
            <person name="Brown C.T."/>
            <person name="Hug L.A."/>
            <person name="Thomas B.C."/>
            <person name="Sharon I."/>
            <person name="Castelle C.J."/>
            <person name="Singh A."/>
            <person name="Wilkins M.J."/>
            <person name="Williams K.H."/>
            <person name="Banfield J.F."/>
        </authorList>
    </citation>
    <scope>NUCLEOTIDE SEQUENCE [LARGE SCALE GENOMIC DNA]</scope>
</reference>
<sequence length="101" mass="11550">MVLIYTTCKDVEQAKKLGQTLVEKKLAACVNVWPLNTMYFWEGKLTDDTEAALLIKTNEPKIAEVESFILKNHSYSTPFVGSVLVHRLNREYKEWMGTVLA</sequence>
<dbReference type="GO" id="GO:0010038">
    <property type="term" value="P:response to metal ion"/>
    <property type="evidence" value="ECO:0007669"/>
    <property type="project" value="InterPro"/>
</dbReference>
<dbReference type="AlphaFoldDB" id="A0A0G1Z7G5"/>
<dbReference type="Proteomes" id="UP000034224">
    <property type="component" value="Unassembled WGS sequence"/>
</dbReference>
<accession>A0A0G1Z7G5</accession>
<dbReference type="SUPFAM" id="SSF54913">
    <property type="entry name" value="GlnB-like"/>
    <property type="match status" value="1"/>
</dbReference>
<comment type="caution">
    <text evidence="2">The sequence shown here is derived from an EMBL/GenBank/DDBJ whole genome shotgun (WGS) entry which is preliminary data.</text>
</comment>
<dbReference type="InterPro" id="IPR004323">
    <property type="entry name" value="Ion_tolerance_CutA"/>
</dbReference>
<evidence type="ECO:0000313" key="3">
    <source>
        <dbReference type="Proteomes" id="UP000034224"/>
    </source>
</evidence>
<dbReference type="InterPro" id="IPR015867">
    <property type="entry name" value="N-reg_PII/ATP_PRibTrfase_C"/>
</dbReference>
<protein>
    <submittedName>
        <fullName evidence="2">CutA1 divalent ion tolerance protein</fullName>
    </submittedName>
</protein>
<name>A0A0G1Z7G5_9BACT</name>